<dbReference type="EMBL" id="MU032350">
    <property type="protein sequence ID" value="KAF3762644.1"/>
    <property type="molecule type" value="Genomic_DNA"/>
</dbReference>
<evidence type="ECO:0000313" key="4">
    <source>
        <dbReference type="Proteomes" id="UP000803844"/>
    </source>
</evidence>
<dbReference type="Pfam" id="PF18271">
    <property type="entry name" value="GH131_N"/>
    <property type="match status" value="1"/>
</dbReference>
<comment type="caution">
    <text evidence="3">The sequence shown here is derived from an EMBL/GenBank/DDBJ whole genome shotgun (WGS) entry which is preliminary data.</text>
</comment>
<organism evidence="3 4">
    <name type="scientific">Cryphonectria parasitica (strain ATCC 38755 / EP155)</name>
    <dbReference type="NCBI Taxonomy" id="660469"/>
    <lineage>
        <taxon>Eukaryota</taxon>
        <taxon>Fungi</taxon>
        <taxon>Dikarya</taxon>
        <taxon>Ascomycota</taxon>
        <taxon>Pezizomycotina</taxon>
        <taxon>Sordariomycetes</taxon>
        <taxon>Sordariomycetidae</taxon>
        <taxon>Diaporthales</taxon>
        <taxon>Cryphonectriaceae</taxon>
        <taxon>Cryphonectria-Endothia species complex</taxon>
        <taxon>Cryphonectria</taxon>
    </lineage>
</organism>
<dbReference type="RefSeq" id="XP_040773623.1">
    <property type="nucleotide sequence ID" value="XM_040919794.1"/>
</dbReference>
<dbReference type="PANTHER" id="PTHR34612:SF4">
    <property type="entry name" value="GLYCOSIDE HYDROLASE 131 CATALYTIC N-TERMINAL DOMAIN-CONTAINING PROTEIN"/>
    <property type="match status" value="1"/>
</dbReference>
<keyword evidence="4" id="KW-1185">Reference proteome</keyword>
<evidence type="ECO:0000256" key="1">
    <source>
        <dbReference type="SAM" id="SignalP"/>
    </source>
</evidence>
<dbReference type="GeneID" id="63836923"/>
<sequence>MFPSVPLLLALSGALAVSALPRAVSNTTTSCPVLLDGRVPSNATLDEFDATNGIFNPDYVKGNNVSWSDILLFPSAVPASRFDSGSYKPLEVTINNASIFQTQYGFRRAGLQFAADTNTGSPGYAGVVTLHWSVRQDPARALNLSHEYLNVWHESADYSADQIMFQAGQMIDFPDLPSDTFKIFDRNSALLWSTEIEEDEWQNFAVTLDMDANTVQFYYSVGTDALAAVTNIISADLSGDGEYQIGILKKPTGSSDVVNSGYQEAPFEEGQIYGGLFVEDSTGGCISL</sequence>
<evidence type="ECO:0000313" key="3">
    <source>
        <dbReference type="EMBL" id="KAF3762644.1"/>
    </source>
</evidence>
<proteinExistence type="predicted"/>
<protein>
    <recommendedName>
        <fullName evidence="2">Glycoside hydrolase 131 catalytic N-terminal domain-containing protein</fullName>
    </recommendedName>
</protein>
<accession>A0A9P4XXB4</accession>
<dbReference type="InterPro" id="IPR041524">
    <property type="entry name" value="GH131_N"/>
</dbReference>
<dbReference type="Gene3D" id="2.60.120.1160">
    <property type="match status" value="1"/>
</dbReference>
<evidence type="ECO:0000259" key="2">
    <source>
        <dbReference type="Pfam" id="PF18271"/>
    </source>
</evidence>
<feature type="domain" description="Glycoside hydrolase 131 catalytic N-terminal" evidence="2">
    <location>
        <begin position="33"/>
        <end position="284"/>
    </location>
</feature>
<feature type="signal peptide" evidence="1">
    <location>
        <begin position="1"/>
        <end position="19"/>
    </location>
</feature>
<name>A0A9P4XXB4_CRYP1</name>
<gene>
    <name evidence="3" type="ORF">M406DRAFT_323640</name>
</gene>
<feature type="chain" id="PRO_5040497558" description="Glycoside hydrolase 131 catalytic N-terminal domain-containing protein" evidence="1">
    <location>
        <begin position="20"/>
        <end position="288"/>
    </location>
</feature>
<dbReference type="AlphaFoldDB" id="A0A9P4XXB4"/>
<keyword evidence="1" id="KW-0732">Signal</keyword>
<dbReference type="OrthoDB" id="5283326at2759"/>
<reference evidence="3" key="1">
    <citation type="journal article" date="2020" name="Phytopathology">
        <title>Genome sequence of the chestnut blight fungus Cryphonectria parasitica EP155: A fundamental resource for an archetypical invasive plant pathogen.</title>
        <authorList>
            <person name="Crouch J.A."/>
            <person name="Dawe A."/>
            <person name="Aerts A."/>
            <person name="Barry K."/>
            <person name="Churchill A.C.L."/>
            <person name="Grimwood J."/>
            <person name="Hillman B."/>
            <person name="Milgroom M.G."/>
            <person name="Pangilinan J."/>
            <person name="Smith M."/>
            <person name="Salamov A."/>
            <person name="Schmutz J."/>
            <person name="Yadav J."/>
            <person name="Grigoriev I.V."/>
            <person name="Nuss D."/>
        </authorList>
    </citation>
    <scope>NUCLEOTIDE SEQUENCE</scope>
    <source>
        <strain evidence="3">EP155</strain>
    </source>
</reference>
<dbReference type="Proteomes" id="UP000803844">
    <property type="component" value="Unassembled WGS sequence"/>
</dbReference>
<dbReference type="PANTHER" id="PTHR34612">
    <property type="entry name" value="GH131_N DOMAIN-CONTAINING PROTEIN"/>
    <property type="match status" value="1"/>
</dbReference>